<dbReference type="Proteomes" id="UP000316733">
    <property type="component" value="Segment"/>
</dbReference>
<sequence length="134" mass="15727">MEDILKIAKLIGYVNIHANKHFQYGFNKDMEHVCVSAKSRTSIKGIKYLYVVMNIYYIYCQQESVAVILNEVNTDEMPVLDNLYAKLNDLVTHKSIIKFKYTEITQEQIDLLNNSERYIVYFDSNLEYGIASFY</sequence>
<proteinExistence type="predicted"/>
<dbReference type="EMBL" id="MK797984">
    <property type="protein sequence ID" value="QCG75930.1"/>
    <property type="molecule type" value="Genomic_DNA"/>
</dbReference>
<accession>A0A4Y5JTZ4</accession>
<evidence type="ECO:0000313" key="1">
    <source>
        <dbReference type="EMBL" id="QCG75930.1"/>
    </source>
</evidence>
<name>A0A4Y5JTZ4_9CAUD</name>
<organism evidence="1 2">
    <name type="scientific">Pseudomonas phage vB_PaeM_PA5oct</name>
    <dbReference type="NCBI Taxonomy" id="2163605"/>
    <lineage>
        <taxon>Viruses</taxon>
        <taxon>Duplodnaviria</taxon>
        <taxon>Heunggongvirae</taxon>
        <taxon>Uroviricota</taxon>
        <taxon>Caudoviricetes</taxon>
        <taxon>Arenbergviridae</taxon>
        <taxon>Wroclawvirus</taxon>
        <taxon>Wroclawvirus PA5oct</taxon>
    </lineage>
</organism>
<reference evidence="2" key="1">
    <citation type="journal article" date="2020" name="bioRxiv">
        <title>Integrative omics analysis of Pseudomonas aeruginosa virus PA5oct highlights the molecular complexity of jumbo phages.</title>
        <authorList>
            <person name="Lood C."/>
            <person name="Danis-Wlodarczyk K."/>
            <person name="Blasdel B.G."/>
            <person name="Jang H.B."/>
            <person name="Vandenheuvel D."/>
            <person name="Briers Y."/>
            <person name="Noben J.-P."/>
            <person name="van Noort V."/>
            <person name="Drulis-Kawa Z."/>
            <person name="Lavigne R."/>
        </authorList>
    </citation>
    <scope>NUCLEOTIDE SEQUENCE [LARGE SCALE GENOMIC DNA]</scope>
</reference>
<gene>
    <name evidence="1" type="ORF">EST35_0047</name>
</gene>
<keyword evidence="2" id="KW-1185">Reference proteome</keyword>
<evidence type="ECO:0000313" key="2">
    <source>
        <dbReference type="Proteomes" id="UP000316733"/>
    </source>
</evidence>
<protein>
    <submittedName>
        <fullName evidence="1">Uncharacterized protein</fullName>
    </submittedName>
</protein>